<comment type="catalytic activity">
    <reaction evidence="4">
        <text>apo-[citrate lyase ACP] + 2'-(5''-triphospho-alpha-D-ribosyl)-3'-dephospho-CoA = holo-[citrate lyase ACP] + diphosphate</text>
        <dbReference type="Rhea" id="RHEA:16333"/>
        <dbReference type="Rhea" id="RHEA-COMP:10157"/>
        <dbReference type="Rhea" id="RHEA-COMP:10158"/>
        <dbReference type="ChEBI" id="CHEBI:29999"/>
        <dbReference type="ChEBI" id="CHEBI:33019"/>
        <dbReference type="ChEBI" id="CHEBI:61378"/>
        <dbReference type="ChEBI" id="CHEBI:82683"/>
        <dbReference type="EC" id="2.7.7.61"/>
    </reaction>
</comment>
<dbReference type="EMBL" id="CP031733">
    <property type="protein sequence ID" value="AXQ78322.1"/>
    <property type="molecule type" value="Genomic_DNA"/>
</dbReference>
<dbReference type="GO" id="GO:0050519">
    <property type="term" value="F:holo-citrate lyase synthase activity"/>
    <property type="evidence" value="ECO:0007669"/>
    <property type="project" value="UniProtKB-EC"/>
</dbReference>
<evidence type="ECO:0000313" key="9">
    <source>
        <dbReference type="Proteomes" id="UP000262901"/>
    </source>
</evidence>
<dbReference type="EC" id="2.7.7.61" evidence="1"/>
<gene>
    <name evidence="7" type="primary">citX</name>
    <name evidence="5" type="ORF">DDV21_004130</name>
    <name evidence="6" type="ORF">DDV22_10590</name>
    <name evidence="7" type="ORF">DDV23_09800</name>
</gene>
<keyword evidence="10" id="KW-1185">Reference proteome</keyword>
<evidence type="ECO:0000256" key="3">
    <source>
        <dbReference type="ARBA" id="ARBA00022695"/>
    </source>
</evidence>
<dbReference type="Proteomes" id="UP000262901">
    <property type="component" value="Unassembled WGS sequence"/>
</dbReference>
<dbReference type="GO" id="GO:0016829">
    <property type="term" value="F:lyase activity"/>
    <property type="evidence" value="ECO:0007669"/>
    <property type="project" value="UniProtKB-KW"/>
</dbReference>
<reference evidence="8" key="3">
    <citation type="submission" date="2018-08" db="EMBL/GenBank/DDBJ databases">
        <title>Streptococcus chenjunshii sp. nov., isolated from stools sample of the Tibetan antelope in the Qinghai-Tibet plateau, China.</title>
        <authorList>
            <person name="Tian Z."/>
        </authorList>
    </citation>
    <scope>NUCLEOTIDE SEQUENCE [LARGE SCALE GENOMIC DNA]</scope>
    <source>
        <strain evidence="8">Z15</strain>
    </source>
</reference>
<dbReference type="EMBL" id="QVQY01000049">
    <property type="protein sequence ID" value="RFU50063.1"/>
    <property type="molecule type" value="Genomic_DNA"/>
</dbReference>
<organism evidence="7 9">
    <name type="scientific">Streptococcus chenjunshii</name>
    <dbReference type="NCBI Taxonomy" id="2173853"/>
    <lineage>
        <taxon>Bacteria</taxon>
        <taxon>Bacillati</taxon>
        <taxon>Bacillota</taxon>
        <taxon>Bacilli</taxon>
        <taxon>Lactobacillales</taxon>
        <taxon>Streptococcaceae</taxon>
        <taxon>Streptococcus</taxon>
    </lineage>
</organism>
<reference evidence="7 9" key="2">
    <citation type="submission" date="2018-08" db="EMBL/GenBank/DDBJ databases">
        <title>Draft genome of Streptococcus sp. nov. Z1.</title>
        <authorList>
            <person name="Tian Z."/>
        </authorList>
    </citation>
    <scope>NUCLEOTIDE SEQUENCE [LARGE SCALE GENOMIC DNA]</scope>
    <source>
        <strain evidence="7">Z1</strain>
        <strain evidence="9">Z1(2018)</strain>
    </source>
</reference>
<dbReference type="OrthoDB" id="3196716at2"/>
<evidence type="ECO:0000313" key="5">
    <source>
        <dbReference type="EMBL" id="AXQ78322.1"/>
    </source>
</evidence>
<evidence type="ECO:0000313" key="6">
    <source>
        <dbReference type="EMBL" id="RFU50063.1"/>
    </source>
</evidence>
<keyword evidence="2 7" id="KW-0808">Transferase</keyword>
<accession>A0A346NBC7</accession>
<keyword evidence="7" id="KW-0456">Lyase</keyword>
<dbReference type="KEGG" id="schj:DDV21_004130"/>
<keyword evidence="3 7" id="KW-0548">Nucleotidyltransferase</keyword>
<dbReference type="GO" id="GO:0051191">
    <property type="term" value="P:prosthetic group biosynthetic process"/>
    <property type="evidence" value="ECO:0007669"/>
    <property type="project" value="InterPro"/>
</dbReference>
<evidence type="ECO:0000313" key="8">
    <source>
        <dbReference type="Proteomes" id="UP000246115"/>
    </source>
</evidence>
<evidence type="ECO:0000256" key="4">
    <source>
        <dbReference type="ARBA" id="ARBA00048574"/>
    </source>
</evidence>
<dbReference type="EMBL" id="QVQZ01000035">
    <property type="protein sequence ID" value="RFU52419.1"/>
    <property type="molecule type" value="Genomic_DNA"/>
</dbReference>
<proteinExistence type="predicted"/>
<dbReference type="Pfam" id="PF03802">
    <property type="entry name" value="CitX"/>
    <property type="match status" value="1"/>
</dbReference>
<evidence type="ECO:0000313" key="7">
    <source>
        <dbReference type="EMBL" id="RFU52419.1"/>
    </source>
</evidence>
<accession>A0A372KJG9</accession>
<dbReference type="AlphaFoldDB" id="A0A372KJG9"/>
<evidence type="ECO:0000256" key="2">
    <source>
        <dbReference type="ARBA" id="ARBA00022679"/>
    </source>
</evidence>
<dbReference type="InterPro" id="IPR005551">
    <property type="entry name" value="CitX"/>
</dbReference>
<name>A0A372KJG9_9STRE</name>
<dbReference type="Proteomes" id="UP000264056">
    <property type="component" value="Unassembled WGS sequence"/>
</dbReference>
<dbReference type="NCBIfam" id="NF002383">
    <property type="entry name" value="PRK01392.1"/>
    <property type="match status" value="1"/>
</dbReference>
<sequence length="180" mass="20774">MFSSGSSVSLQEVLADRELRLETQGHLLELYRDKVLLDFKCNIPGPIKNNTDIERLFRHGLEEIVHLLDEHSISILYRQQRNTKAGLEAFLVLDSAPEPLKRLMIAFEESTPLARLYDSDILYRKSDYSSPVSLSRQELGYPQRSCLICDRPAKECGRSRRHSVEEMQAEIASLYQQYMP</sequence>
<dbReference type="NCBIfam" id="TIGR03124">
    <property type="entry name" value="citrate_citX"/>
    <property type="match status" value="1"/>
</dbReference>
<dbReference type="RefSeq" id="WP_116878923.1">
    <property type="nucleotide sequence ID" value="NZ_CP031733.1"/>
</dbReference>
<dbReference type="Proteomes" id="UP000246115">
    <property type="component" value="Chromosome"/>
</dbReference>
<protein>
    <recommendedName>
        <fullName evidence="1">citrate lyase holo-[acyl-carrier protein] synthase</fullName>
        <ecNumber evidence="1">2.7.7.61</ecNumber>
    </recommendedName>
</protein>
<evidence type="ECO:0000313" key="10">
    <source>
        <dbReference type="Proteomes" id="UP000264056"/>
    </source>
</evidence>
<reference evidence="6 10" key="1">
    <citation type="submission" date="2018-08" db="EMBL/GenBank/DDBJ databases">
        <title>Draft genome of Streptococcus sp .nov. Z2.</title>
        <authorList>
            <person name="Tian Z."/>
        </authorList>
    </citation>
    <scope>NUCLEOTIDE SEQUENCE [LARGE SCALE GENOMIC DNA]</scope>
    <source>
        <strain evidence="6 10">Z2</strain>
    </source>
</reference>
<reference evidence="5" key="4">
    <citation type="journal article" date="2019" name="Int. J. Syst. Evol. Microbiol.">
        <title>Streptococcus chenjunshii sp. nov. isolated from feces of Tibetan antelopes.</title>
        <authorList>
            <person name="Tian Z."/>
            <person name="Lu S."/>
            <person name="Jin D."/>
            <person name="Yang J."/>
            <person name="Pu J."/>
            <person name="Lai X.H."/>
            <person name="Bai X.N."/>
            <person name="Wu X.M."/>
            <person name="Li J."/>
            <person name="Wang S."/>
            <person name="Xu J."/>
        </authorList>
    </citation>
    <scope>NUCLEOTIDE SEQUENCE</scope>
    <source>
        <strain evidence="5">Z15</strain>
    </source>
</reference>
<evidence type="ECO:0000256" key="1">
    <source>
        <dbReference type="ARBA" id="ARBA00012524"/>
    </source>
</evidence>